<evidence type="ECO:0000313" key="2">
    <source>
        <dbReference type="EMBL" id="AAT76910.1"/>
    </source>
</evidence>
<accession>Q6BDB0</accession>
<sequence>MYRKINITQQKLKEPKYKITPKPQ</sequence>
<feature type="compositionally biased region" description="Polar residues" evidence="1">
    <location>
        <begin position="1"/>
        <end position="10"/>
    </location>
</feature>
<reference evidence="2" key="1">
    <citation type="journal article" date="2005" name="Gene">
        <title>Characterization and expression analysis of the groESL operon of Bartonella bacilliformis.</title>
        <authorList>
            <person name="Callison J.A."/>
            <person name="Battisti J.M."/>
            <person name="Sappington K.N."/>
            <person name="Smitherman L.S."/>
            <person name="Minnick M.F."/>
        </authorList>
    </citation>
    <scope>NUCLEOTIDE SEQUENCE</scope>
    <source>
        <strain evidence="2">KC583</strain>
    </source>
</reference>
<feature type="region of interest" description="Disordered" evidence="1">
    <location>
        <begin position="1"/>
        <end position="24"/>
    </location>
</feature>
<evidence type="ECO:0000256" key="1">
    <source>
        <dbReference type="SAM" id="MobiDB-lite"/>
    </source>
</evidence>
<dbReference type="EMBL" id="AY664491">
    <property type="protein sequence ID" value="AAT76910.1"/>
    <property type="molecule type" value="Genomic_DNA"/>
</dbReference>
<protein>
    <submittedName>
        <fullName evidence="2">Uncharacterized protein</fullName>
    </submittedName>
</protein>
<proteinExistence type="predicted"/>
<dbReference type="AlphaFoldDB" id="Q6BDB0"/>
<organism evidence="2">
    <name type="scientific">Bartonella bacilliformis</name>
    <dbReference type="NCBI Taxonomy" id="774"/>
    <lineage>
        <taxon>Bacteria</taxon>
        <taxon>Pseudomonadati</taxon>
        <taxon>Pseudomonadota</taxon>
        <taxon>Alphaproteobacteria</taxon>
        <taxon>Hyphomicrobiales</taxon>
        <taxon>Bartonellaceae</taxon>
        <taxon>Bartonella</taxon>
    </lineage>
</organism>
<name>Q6BDB0_BARBA</name>